<evidence type="ECO:0000256" key="1">
    <source>
        <dbReference type="ARBA" id="ARBA00022490"/>
    </source>
</evidence>
<proteinExistence type="inferred from homology"/>
<dbReference type="PANTHER" id="PTHR34137">
    <property type="entry name" value="EXODEOXYRIBONUCLEASE 7 SMALL SUBUNIT"/>
    <property type="match status" value="1"/>
</dbReference>
<dbReference type="GO" id="GO:0008855">
    <property type="term" value="F:exodeoxyribonuclease VII activity"/>
    <property type="evidence" value="ECO:0007669"/>
    <property type="project" value="UniProtKB-EC"/>
</dbReference>
<name>A0A8T3VGX4_9EURY</name>
<dbReference type="InterPro" id="IPR003761">
    <property type="entry name" value="Exonuc_VII_S"/>
</dbReference>
<dbReference type="Proteomes" id="UP000713479">
    <property type="component" value="Unassembled WGS sequence"/>
</dbReference>
<evidence type="ECO:0000256" key="3">
    <source>
        <dbReference type="ARBA" id="ARBA00022801"/>
    </source>
</evidence>
<keyword evidence="2" id="KW-0540">Nuclease</keyword>
<dbReference type="SUPFAM" id="SSF116842">
    <property type="entry name" value="XseB-like"/>
    <property type="match status" value="1"/>
</dbReference>
<dbReference type="HAMAP" id="MF_00337">
    <property type="entry name" value="Exonuc_7_S"/>
    <property type="match status" value="1"/>
</dbReference>
<protein>
    <submittedName>
        <fullName evidence="4">Exodeoxyribonuclease VII small subunit</fullName>
        <ecNumber evidence="4">3.1.11.6</ecNumber>
    </submittedName>
</protein>
<gene>
    <name evidence="4" type="ORF">E7Z74_05710</name>
</gene>
<dbReference type="EC" id="3.1.11.6" evidence="4"/>
<evidence type="ECO:0000313" key="4">
    <source>
        <dbReference type="EMBL" id="MBE6510744.1"/>
    </source>
</evidence>
<sequence>MVEDNMSFEDNLKELEEIVANLEKGDVPLDDAIEEFKKAMDLVKACDDKLKDAQDTIAKIVKDNGEIADFDVEQ</sequence>
<keyword evidence="1" id="KW-0963">Cytoplasm</keyword>
<dbReference type="GO" id="GO:0009318">
    <property type="term" value="C:exodeoxyribonuclease VII complex"/>
    <property type="evidence" value="ECO:0007669"/>
    <property type="project" value="InterPro"/>
</dbReference>
<dbReference type="NCBIfam" id="NF002138">
    <property type="entry name" value="PRK00977.1-2"/>
    <property type="match status" value="1"/>
</dbReference>
<dbReference type="AlphaFoldDB" id="A0A8T3VGX4"/>
<comment type="caution">
    <text evidence="4">The sequence shown here is derived from an EMBL/GenBank/DDBJ whole genome shotgun (WGS) entry which is preliminary data.</text>
</comment>
<keyword evidence="3 4" id="KW-0378">Hydrolase</keyword>
<organism evidence="4 5">
    <name type="scientific">Methanobrevibacter millerae</name>
    <dbReference type="NCBI Taxonomy" id="230361"/>
    <lineage>
        <taxon>Archaea</taxon>
        <taxon>Methanobacteriati</taxon>
        <taxon>Methanobacteriota</taxon>
        <taxon>Methanomada group</taxon>
        <taxon>Methanobacteria</taxon>
        <taxon>Methanobacteriales</taxon>
        <taxon>Methanobacteriaceae</taxon>
        <taxon>Methanobrevibacter</taxon>
    </lineage>
</organism>
<dbReference type="NCBIfam" id="TIGR01280">
    <property type="entry name" value="xseB"/>
    <property type="match status" value="1"/>
</dbReference>
<dbReference type="GO" id="GO:0006308">
    <property type="term" value="P:DNA catabolic process"/>
    <property type="evidence" value="ECO:0007669"/>
    <property type="project" value="InterPro"/>
</dbReference>
<evidence type="ECO:0000256" key="2">
    <source>
        <dbReference type="ARBA" id="ARBA00022722"/>
    </source>
</evidence>
<evidence type="ECO:0000313" key="5">
    <source>
        <dbReference type="Proteomes" id="UP000713479"/>
    </source>
</evidence>
<dbReference type="PANTHER" id="PTHR34137:SF1">
    <property type="entry name" value="EXODEOXYRIBONUCLEASE 7 SMALL SUBUNIT"/>
    <property type="match status" value="1"/>
</dbReference>
<dbReference type="Gene3D" id="1.10.287.1040">
    <property type="entry name" value="Exonuclease VII, small subunit"/>
    <property type="match status" value="1"/>
</dbReference>
<dbReference type="EMBL" id="SUTF01000006">
    <property type="protein sequence ID" value="MBE6510744.1"/>
    <property type="molecule type" value="Genomic_DNA"/>
</dbReference>
<dbReference type="PIRSF" id="PIRSF006488">
    <property type="entry name" value="Exonuc_VII_S"/>
    <property type="match status" value="1"/>
</dbReference>
<dbReference type="InterPro" id="IPR037004">
    <property type="entry name" value="Exonuc_VII_ssu_sf"/>
</dbReference>
<dbReference type="Pfam" id="PF02609">
    <property type="entry name" value="Exonuc_VII_S"/>
    <property type="match status" value="1"/>
</dbReference>
<accession>A0A8T3VGX4</accession>
<reference evidence="4" key="1">
    <citation type="submission" date="2019-04" db="EMBL/GenBank/DDBJ databases">
        <title>Evolution of Biomass-Degrading Anaerobic Consortia Revealed by Metagenomics.</title>
        <authorList>
            <person name="Peng X."/>
        </authorList>
    </citation>
    <scope>NUCLEOTIDE SEQUENCE</scope>
    <source>
        <strain evidence="4">SIG13</strain>
    </source>
</reference>
<dbReference type="GO" id="GO:0005829">
    <property type="term" value="C:cytosol"/>
    <property type="evidence" value="ECO:0007669"/>
    <property type="project" value="TreeGrafter"/>
</dbReference>